<keyword evidence="2" id="KW-1185">Reference proteome</keyword>
<dbReference type="Proteomes" id="UP001060170">
    <property type="component" value="Chromosome 8"/>
</dbReference>
<evidence type="ECO:0000313" key="1">
    <source>
        <dbReference type="EMBL" id="KAI7949300.1"/>
    </source>
</evidence>
<reference evidence="1 2" key="3">
    <citation type="journal article" date="2022" name="Microbiol. Spectr.">
        <title>Folding features and dynamics of 3D genome architecture in plant fungal pathogens.</title>
        <authorList>
            <person name="Xia C."/>
        </authorList>
    </citation>
    <scope>NUCLEOTIDE SEQUENCE [LARGE SCALE GENOMIC DNA]</scope>
    <source>
        <strain evidence="1 2">93-210</strain>
    </source>
</reference>
<reference evidence="2" key="1">
    <citation type="journal article" date="2018" name="BMC Genomics">
        <title>Genomic insights into host adaptation between the wheat stripe rust pathogen (Puccinia striiformis f. sp. tritici) and the barley stripe rust pathogen (Puccinia striiformis f. sp. hordei).</title>
        <authorList>
            <person name="Xia C."/>
            <person name="Wang M."/>
            <person name="Yin C."/>
            <person name="Cornejo O.E."/>
            <person name="Hulbert S.H."/>
            <person name="Chen X."/>
        </authorList>
    </citation>
    <scope>NUCLEOTIDE SEQUENCE [LARGE SCALE GENOMIC DNA]</scope>
    <source>
        <strain evidence="2">93-210</strain>
    </source>
</reference>
<evidence type="ECO:0000313" key="2">
    <source>
        <dbReference type="Proteomes" id="UP001060170"/>
    </source>
</evidence>
<proteinExistence type="predicted"/>
<sequence>MAISKACRVQRSRRATEAEISAALKKKITRTNSKLHPKPNSKHHPPHKALNDKPVIFIPDNNEPIPIEEDEMLEEDMGKLDGYVVLENYEEEVKLINEAQQMVEWCEETDQPDEIEEVETVTPRIFHEYLHKQVLPRFRLKPVSESTSLRWMYKIGFQPQKHSKSLYYDGHERADVVESRKKYLDDVARLRSYSVKYDGIDCDVPVLVDPEILGDNRETVFIYHDESTVHAQERPQLPGRLIHISDFILESTGRLVLSQQQQQSLQLPFNDAAKVIYPGSQGDAWWDMQQLCDQVSTKALPIVAALHPGCQAVFVFDCSAAHESYGPSALRVQNMNLSSGGKQAKLKNTFIPSDDPNIPDSIQGDPQTMVFPSDYHVAALADQPKGIQQVLTERGLWQHYTHERLKACLPTLRLKCVECAKTGAQQDLSNRVAQMAKRAEIQGYALSNQECLAELGVESWLPLNQRLAADFQRQTHTTSTWKQRQALFEKSRKSCPISTIRKYFRKIDRQHSAYELGLQGRAAEQAMKKYTSHRRIPKSAMMSLNVL</sequence>
<organism evidence="1 2">
    <name type="scientific">Puccinia striiformis f. sp. tritici</name>
    <dbReference type="NCBI Taxonomy" id="168172"/>
    <lineage>
        <taxon>Eukaryota</taxon>
        <taxon>Fungi</taxon>
        <taxon>Dikarya</taxon>
        <taxon>Basidiomycota</taxon>
        <taxon>Pucciniomycotina</taxon>
        <taxon>Pucciniomycetes</taxon>
        <taxon>Pucciniales</taxon>
        <taxon>Pucciniaceae</taxon>
        <taxon>Puccinia</taxon>
    </lineage>
</organism>
<gene>
    <name evidence="1" type="ORF">MJO28_008121</name>
</gene>
<comment type="caution">
    <text evidence="1">The sequence shown here is derived from an EMBL/GenBank/DDBJ whole genome shotgun (WGS) entry which is preliminary data.</text>
</comment>
<protein>
    <submittedName>
        <fullName evidence="1">Uncharacterized protein</fullName>
    </submittedName>
</protein>
<name>A0ACC0ECX9_9BASI</name>
<feature type="non-terminal residue" evidence="1">
    <location>
        <position position="547"/>
    </location>
</feature>
<reference evidence="2" key="2">
    <citation type="journal article" date="2018" name="Mol. Plant Microbe Interact.">
        <title>Genome sequence resources for the wheat stripe rust pathogen (Puccinia striiformis f. sp. tritici) and the barley stripe rust pathogen (Puccinia striiformis f. sp. hordei).</title>
        <authorList>
            <person name="Xia C."/>
            <person name="Wang M."/>
            <person name="Yin C."/>
            <person name="Cornejo O.E."/>
            <person name="Hulbert S.H."/>
            <person name="Chen X."/>
        </authorList>
    </citation>
    <scope>NUCLEOTIDE SEQUENCE [LARGE SCALE GENOMIC DNA]</scope>
    <source>
        <strain evidence="2">93-210</strain>
    </source>
</reference>
<accession>A0ACC0ECX9</accession>
<dbReference type="EMBL" id="CM045872">
    <property type="protein sequence ID" value="KAI7949300.1"/>
    <property type="molecule type" value="Genomic_DNA"/>
</dbReference>